<dbReference type="CDD" id="cd18020">
    <property type="entry name" value="DEXHc_ASCC3_1"/>
    <property type="match status" value="1"/>
</dbReference>
<keyword evidence="9" id="KW-1185">Reference proteome</keyword>
<dbReference type="InterPro" id="IPR014001">
    <property type="entry name" value="Helicase_ATP-bd"/>
</dbReference>
<keyword evidence="1" id="KW-0547">Nucleotide-binding</keyword>
<keyword evidence="2 8" id="KW-0378">Hydrolase</keyword>
<dbReference type="FunFam" id="1.10.10.10:FF:000024">
    <property type="entry name" value="U5 small nuclear ribonucleoprotein helicase"/>
    <property type="match status" value="1"/>
</dbReference>
<dbReference type="InterPro" id="IPR004179">
    <property type="entry name" value="Sec63-dom"/>
</dbReference>
<dbReference type="PANTHER" id="PTHR47961">
    <property type="entry name" value="DNA POLYMERASE THETA, PUTATIVE (AFU_ORTHOLOGUE AFUA_1G05260)-RELATED"/>
    <property type="match status" value="1"/>
</dbReference>
<feature type="domain" description="Helicase ATP-binding" evidence="6">
    <location>
        <begin position="1041"/>
        <end position="1216"/>
    </location>
</feature>
<accession>A0A9W8APC8</accession>
<evidence type="ECO:0000313" key="8">
    <source>
        <dbReference type="EMBL" id="KAJ1959309.1"/>
    </source>
</evidence>
<dbReference type="SUPFAM" id="SSF158702">
    <property type="entry name" value="Sec63 N-terminal domain-like"/>
    <property type="match status" value="1"/>
</dbReference>
<dbReference type="Proteomes" id="UP001150925">
    <property type="component" value="Unassembled WGS sequence"/>
</dbReference>
<dbReference type="InterPro" id="IPR057842">
    <property type="entry name" value="WH_MER3"/>
</dbReference>
<dbReference type="Gene3D" id="1.10.150.20">
    <property type="entry name" value="5' to 3' exonuclease, C-terminal subdomain"/>
    <property type="match status" value="1"/>
</dbReference>
<dbReference type="FunFam" id="2.60.40.150:FF:000004">
    <property type="entry name" value="RNA helicase, activating signal cointegrator 1"/>
    <property type="match status" value="1"/>
</dbReference>
<keyword evidence="3" id="KW-0347">Helicase</keyword>
<dbReference type="PANTHER" id="PTHR47961:SF13">
    <property type="entry name" value="ACTIVATING SIGNAL COINTEGRATOR 1 COMPLEX SUBUNIT 3"/>
    <property type="match status" value="1"/>
</dbReference>
<dbReference type="FunFam" id="3.40.50.300:FF:000062">
    <property type="entry name" value="U5 small nuclear ribonucleoprotein helicase"/>
    <property type="match status" value="1"/>
</dbReference>
<dbReference type="InterPro" id="IPR003593">
    <property type="entry name" value="AAA+_ATPase"/>
</dbReference>
<dbReference type="FunFam" id="1.10.3380.10:FF:000001">
    <property type="entry name" value="U5 small nuclear ribonucleoprotein helicase"/>
    <property type="match status" value="1"/>
</dbReference>
<dbReference type="InterPro" id="IPR001650">
    <property type="entry name" value="Helicase_C-like"/>
</dbReference>
<organism evidence="8 9">
    <name type="scientific">Dispira parvispora</name>
    <dbReference type="NCBI Taxonomy" id="1520584"/>
    <lineage>
        <taxon>Eukaryota</taxon>
        <taxon>Fungi</taxon>
        <taxon>Fungi incertae sedis</taxon>
        <taxon>Zoopagomycota</taxon>
        <taxon>Kickxellomycotina</taxon>
        <taxon>Dimargaritomycetes</taxon>
        <taxon>Dimargaritales</taxon>
        <taxon>Dimargaritaceae</taxon>
        <taxon>Dispira</taxon>
    </lineage>
</organism>
<dbReference type="OrthoDB" id="5575at2759"/>
<dbReference type="GO" id="GO:0003676">
    <property type="term" value="F:nucleic acid binding"/>
    <property type="evidence" value="ECO:0007669"/>
    <property type="project" value="InterPro"/>
</dbReference>
<feature type="domain" description="Helicase ATP-binding" evidence="6">
    <location>
        <begin position="168"/>
        <end position="371"/>
    </location>
</feature>
<dbReference type="GO" id="GO:0003724">
    <property type="term" value="F:RNA helicase activity"/>
    <property type="evidence" value="ECO:0007669"/>
    <property type="project" value="UniProtKB-EC"/>
</dbReference>
<dbReference type="Gene3D" id="2.60.40.150">
    <property type="entry name" value="C2 domain"/>
    <property type="match status" value="1"/>
</dbReference>
<dbReference type="EC" id="3.6.4.13" evidence="8"/>
<dbReference type="Pfam" id="PF02889">
    <property type="entry name" value="Sec63"/>
    <property type="match status" value="1"/>
</dbReference>
<dbReference type="Pfam" id="PF00270">
    <property type="entry name" value="DEAD"/>
    <property type="match status" value="2"/>
</dbReference>
<dbReference type="EMBL" id="JANBPY010001624">
    <property type="protein sequence ID" value="KAJ1959309.1"/>
    <property type="molecule type" value="Genomic_DNA"/>
</dbReference>
<dbReference type="CDD" id="cd18795">
    <property type="entry name" value="SF2_C_Ski2"/>
    <property type="match status" value="1"/>
</dbReference>
<evidence type="ECO:0000256" key="1">
    <source>
        <dbReference type="ARBA" id="ARBA00022741"/>
    </source>
</evidence>
<dbReference type="PROSITE" id="PS51194">
    <property type="entry name" value="HELICASE_CTER"/>
    <property type="match status" value="1"/>
</dbReference>
<dbReference type="Gene3D" id="3.40.50.300">
    <property type="entry name" value="P-loop containing nucleotide triphosphate hydrolases"/>
    <property type="match status" value="4"/>
</dbReference>
<evidence type="ECO:0000259" key="6">
    <source>
        <dbReference type="PROSITE" id="PS51192"/>
    </source>
</evidence>
<evidence type="ECO:0000259" key="7">
    <source>
        <dbReference type="PROSITE" id="PS51194"/>
    </source>
</evidence>
<evidence type="ECO:0000256" key="3">
    <source>
        <dbReference type="ARBA" id="ARBA00022806"/>
    </source>
</evidence>
<dbReference type="Pfam" id="PF23445">
    <property type="entry name" value="WHD_SNRNP200"/>
    <property type="match status" value="1"/>
</dbReference>
<dbReference type="InterPro" id="IPR035892">
    <property type="entry name" value="C2_domain_sf"/>
</dbReference>
<feature type="non-terminal residue" evidence="8">
    <location>
        <position position="1316"/>
    </location>
</feature>
<dbReference type="GO" id="GO:0016787">
    <property type="term" value="F:hydrolase activity"/>
    <property type="evidence" value="ECO:0007669"/>
    <property type="project" value="UniProtKB-KW"/>
</dbReference>
<feature type="domain" description="Helicase C-terminal" evidence="7">
    <location>
        <begin position="406"/>
        <end position="605"/>
    </location>
</feature>
<dbReference type="FunFam" id="3.40.50.300:FF:000198">
    <property type="entry name" value="Activating signal cointegrator 1 complex subunit"/>
    <property type="match status" value="1"/>
</dbReference>
<dbReference type="PROSITE" id="PS51192">
    <property type="entry name" value="HELICASE_ATP_BIND_1"/>
    <property type="match status" value="2"/>
</dbReference>
<feature type="region of interest" description="Disordered" evidence="5">
    <location>
        <begin position="65"/>
        <end position="88"/>
    </location>
</feature>
<keyword evidence="4" id="KW-0067">ATP-binding</keyword>
<dbReference type="InterPro" id="IPR027417">
    <property type="entry name" value="P-loop_NTPase"/>
</dbReference>
<dbReference type="InterPro" id="IPR011545">
    <property type="entry name" value="DEAD/DEAH_box_helicase_dom"/>
</dbReference>
<name>A0A9W8APC8_9FUNG</name>
<dbReference type="SUPFAM" id="SSF52540">
    <property type="entry name" value="P-loop containing nucleoside triphosphate hydrolases"/>
    <property type="match status" value="4"/>
</dbReference>
<evidence type="ECO:0000256" key="4">
    <source>
        <dbReference type="ARBA" id="ARBA00022840"/>
    </source>
</evidence>
<reference evidence="8" key="1">
    <citation type="submission" date="2022-07" db="EMBL/GenBank/DDBJ databases">
        <title>Phylogenomic reconstructions and comparative analyses of Kickxellomycotina fungi.</title>
        <authorList>
            <person name="Reynolds N.K."/>
            <person name="Stajich J.E."/>
            <person name="Barry K."/>
            <person name="Grigoriev I.V."/>
            <person name="Crous P."/>
            <person name="Smith M.E."/>
        </authorList>
    </citation>
    <scope>NUCLEOTIDE SEQUENCE</scope>
    <source>
        <strain evidence="8">RSA 1196</strain>
    </source>
</reference>
<dbReference type="Gene3D" id="1.10.10.10">
    <property type="entry name" value="Winged helix-like DNA-binding domain superfamily/Winged helix DNA-binding domain"/>
    <property type="match status" value="1"/>
</dbReference>
<dbReference type="SMART" id="SM00490">
    <property type="entry name" value="HELICc"/>
    <property type="match status" value="1"/>
</dbReference>
<dbReference type="SMART" id="SM00487">
    <property type="entry name" value="DEXDc"/>
    <property type="match status" value="2"/>
</dbReference>
<sequence>MDHSHYVQEVGNPVLALQCPAPAFYQSDQRMLDEISVQTARTLPLQPRSEPLSRGAHLRKARIQALRRPRNDQPLKPSSNLSRSPYPHVYDSSQGRHNLPMLGDRYALPVGTTREDNPDYEELVIPATQATPPRIHEKIVEKGAMDLLCQTTFRSYKALNRIQSIIYPVAYHTNENMLVCAPTGAGKTDVAMLTMLRTISLYCDPKPWEVDPGSVPEPDKLQCPPFTVAKDAFKIVYVAPMKALAAEIVQKMGKRLRWLGIAVRELTGDMQLTKAEINATQIIVTTPEKWDVVTRKSTGDVELVQKVRLIIIDEVHLLHEDRGAVIESIVARTLRQVEASQSMIRIVGLSATLPNYLDVAQFLRVNPHEGLFVFDAGFRPVPLEQHFLGVKGKPGTPTSNLNLNRVCYQKCVELVEQGHQVMVFVHSRKDTVKTAQFLRTKAQEEGTLDYFANKDHPRHDQWQKDVSRSRNRELRDLFATGFAMHHAGMLRSDRNLVERLFAEGAVRVLCCTATLAWGVNLPAYAVVIKGTQVYDAQKGSFVDLSILDVLQIFGRAGRPQYEDQGVGYIITTHDRLAHYISAITHQHPIESCFAQNMVDNLNAEISLGTVTNVHEAVVWLSYTFLYVRMRQNPLVYGMNHSDVAEDPLLGKRRHDLITDAAKRLHRLQMIVYDTETGYLLAKDLGRIASSFYLEHSTVETINQFLRPHMTEADSLALLSLCSEFHQVKVRDTEAKELETLLRRDCCCAVKGGAETSYGKVNILLQASISRSNVEDFTLLSDLAYIRQNAGRLMRALFEIAVTRQWGPTAAVLLTLNKCIENQMWPFDHPLAQFPSLPYEIIQKLERQPSQARNIDSLREMDAKELGQLVRHGKMGDKLRQCVREFPRLELTASIAPITQAVLRVHLDVEADFDWNDRVHGAAESWWIWVEDNEQTDIYHIEQLILQKRTYRGPHTLDFTIPIHTPLPPQIYIRALSDHWLGAETLVPVSFQHLILPQHEPRHTDLLDLVPLPVRALQDPTLEAICAKRFAFFNPVQSQIFHTLYRTPHNALIGAPTGSGKTMAAELAMWWAFRTYPGSKVVYIAPLKALVRERVQDWQSRLVQPMRKRLVELTGDVTPDLQSVKKADIIITTPEKWDGISRGWQTRPYVRAVSLVIIDEIHLLGSERGPTLEVIVSRINYISAKTTRPVRVVGLSTALANAQDLADWLGIPIRDELYPTSTGTKKKSPRITCPPGLYNFRHSVRPVPLEIYIDGFPGKHYCPRMATMNKPAYRAIMTHSRTKPVIIFVSSRRQTRLTAQDLIAYCGQEENPRQFLG</sequence>
<dbReference type="SUPFAM" id="SSF46785">
    <property type="entry name" value="Winged helix' DNA-binding domain"/>
    <property type="match status" value="1"/>
</dbReference>
<dbReference type="GO" id="GO:0005524">
    <property type="term" value="F:ATP binding"/>
    <property type="evidence" value="ECO:0007669"/>
    <property type="project" value="UniProtKB-KW"/>
</dbReference>
<proteinExistence type="predicted"/>
<protein>
    <submittedName>
        <fullName evidence="8">Activating signal cointegrator 1 complex subunit 3</fullName>
        <ecNumber evidence="8">3.6.4.13</ecNumber>
    </submittedName>
</protein>
<dbReference type="SMART" id="SM00382">
    <property type="entry name" value="AAA"/>
    <property type="match status" value="2"/>
</dbReference>
<dbReference type="SMART" id="SM00973">
    <property type="entry name" value="Sec63"/>
    <property type="match status" value="1"/>
</dbReference>
<gene>
    <name evidence="8" type="primary">mug81_1</name>
    <name evidence="8" type="ORF">IWQ62_004662</name>
</gene>
<comment type="caution">
    <text evidence="8">The sequence shown here is derived from an EMBL/GenBank/DDBJ whole genome shotgun (WGS) entry which is preliminary data.</text>
</comment>
<dbReference type="InterPro" id="IPR036388">
    <property type="entry name" value="WH-like_DNA-bd_sf"/>
</dbReference>
<dbReference type="Pfam" id="PF00271">
    <property type="entry name" value="Helicase_C"/>
    <property type="match status" value="1"/>
</dbReference>
<dbReference type="Gene3D" id="1.10.3380.10">
    <property type="entry name" value="Sec63 N-terminal domain-like domain"/>
    <property type="match status" value="1"/>
</dbReference>
<evidence type="ECO:0000256" key="5">
    <source>
        <dbReference type="SAM" id="MobiDB-lite"/>
    </source>
</evidence>
<dbReference type="InterPro" id="IPR050474">
    <property type="entry name" value="Hel308_SKI2-like"/>
</dbReference>
<evidence type="ECO:0000256" key="2">
    <source>
        <dbReference type="ARBA" id="ARBA00022801"/>
    </source>
</evidence>
<dbReference type="InterPro" id="IPR036390">
    <property type="entry name" value="WH_DNA-bd_sf"/>
</dbReference>
<dbReference type="FunFam" id="3.40.50.300:FF:000102">
    <property type="entry name" value="RNA helicase, activating signal cointegrator 1"/>
    <property type="match status" value="1"/>
</dbReference>
<evidence type="ECO:0000313" key="9">
    <source>
        <dbReference type="Proteomes" id="UP001150925"/>
    </source>
</evidence>